<keyword evidence="2" id="KW-1185">Reference proteome</keyword>
<dbReference type="EMBL" id="VZZK01000014">
    <property type="protein sequence ID" value="KAB1078375.1"/>
    <property type="molecule type" value="Genomic_DNA"/>
</dbReference>
<organism evidence="1 2">
    <name type="scientific">Methylobacterium soli</name>
    <dbReference type="NCBI Taxonomy" id="553447"/>
    <lineage>
        <taxon>Bacteria</taxon>
        <taxon>Pseudomonadati</taxon>
        <taxon>Pseudomonadota</taxon>
        <taxon>Alphaproteobacteria</taxon>
        <taxon>Hyphomicrobiales</taxon>
        <taxon>Methylobacteriaceae</taxon>
        <taxon>Methylobacterium</taxon>
    </lineage>
</organism>
<evidence type="ECO:0000313" key="1">
    <source>
        <dbReference type="EMBL" id="KAB1078375.1"/>
    </source>
</evidence>
<reference evidence="1 2" key="1">
    <citation type="submission" date="2019-09" db="EMBL/GenBank/DDBJ databases">
        <title>YIM 48816 draft genome.</title>
        <authorList>
            <person name="Jiang L."/>
        </authorList>
    </citation>
    <scope>NUCLEOTIDE SEQUENCE [LARGE SCALE GENOMIC DNA]</scope>
    <source>
        <strain evidence="1 2">YIM 48816</strain>
    </source>
</reference>
<name>A0A6L3T4Y3_9HYPH</name>
<dbReference type="RefSeq" id="WP_151000995.1">
    <property type="nucleotide sequence ID" value="NZ_BPQY01000541.1"/>
</dbReference>
<protein>
    <submittedName>
        <fullName evidence="1">Tail fiber assembly protein</fullName>
    </submittedName>
</protein>
<dbReference type="InterPro" id="IPR003458">
    <property type="entry name" value="Phage_T4_Gp38_tail_assem"/>
</dbReference>
<dbReference type="Pfam" id="PF02413">
    <property type="entry name" value="Caudo_TAP"/>
    <property type="match status" value="1"/>
</dbReference>
<dbReference type="Proteomes" id="UP000474159">
    <property type="component" value="Unassembled WGS sequence"/>
</dbReference>
<evidence type="ECO:0000313" key="2">
    <source>
        <dbReference type="Proteomes" id="UP000474159"/>
    </source>
</evidence>
<gene>
    <name evidence="1" type="ORF">F6X53_14905</name>
</gene>
<proteinExistence type="predicted"/>
<comment type="caution">
    <text evidence="1">The sequence shown here is derived from an EMBL/GenBank/DDBJ whole genome shotgun (WGS) entry which is preliminary data.</text>
</comment>
<dbReference type="AlphaFoldDB" id="A0A6L3T4Y3"/>
<accession>A0A6L3T4Y3</accession>
<sequence length="180" mass="19202">MNITYTDKLDGITQASGDATLTFKTIEPCELQIDAVSTGTTGTLSVLFVTPGLSTPKAFVDERGLPVIINLARPYPAILSNLMVQSLVLRPEGLAADQTVSVSVVRTIGDGAIQLLNAKLLEATVEINALEDLIALGAGSADQASHLTEWRTYRLLICRLFKAGVSDATVWPPKPALKRV</sequence>